<proteinExistence type="predicted"/>
<gene>
    <name evidence="2" type="ORF">MPOR_19450</name>
</gene>
<dbReference type="AlphaFoldDB" id="A0A6N4V939"/>
<evidence type="ECO:0000256" key="1">
    <source>
        <dbReference type="SAM" id="SignalP"/>
    </source>
</evidence>
<dbReference type="Proteomes" id="UP000466785">
    <property type="component" value="Chromosome"/>
</dbReference>
<evidence type="ECO:0000313" key="3">
    <source>
        <dbReference type="Proteomes" id="UP000466785"/>
    </source>
</evidence>
<keyword evidence="1" id="KW-0732">Signal</keyword>
<reference evidence="2 3" key="1">
    <citation type="journal article" date="2019" name="Emerg. Microbes Infect.">
        <title>Comprehensive subspecies identification of 175 nontuberculous mycobacteria species based on 7547 genomic profiles.</title>
        <authorList>
            <person name="Matsumoto Y."/>
            <person name="Kinjo T."/>
            <person name="Motooka D."/>
            <person name="Nabeya D."/>
            <person name="Jung N."/>
            <person name="Uechi K."/>
            <person name="Horii T."/>
            <person name="Iida T."/>
            <person name="Fujita J."/>
            <person name="Nakamura S."/>
        </authorList>
    </citation>
    <scope>NUCLEOTIDE SEQUENCE [LARGE SCALE GENOMIC DNA]</scope>
    <source>
        <strain evidence="2 3">JCM 12603</strain>
    </source>
</reference>
<dbReference type="KEGG" id="mpof:MPOR_19450"/>
<evidence type="ECO:0000313" key="2">
    <source>
        <dbReference type="EMBL" id="BBX50919.1"/>
    </source>
</evidence>
<feature type="chain" id="PRO_5026887094" description="PASTA domain-containing protein" evidence="1">
    <location>
        <begin position="33"/>
        <end position="118"/>
    </location>
</feature>
<keyword evidence="3" id="KW-1185">Reference proteome</keyword>
<feature type="signal peptide" evidence="1">
    <location>
        <begin position="1"/>
        <end position="32"/>
    </location>
</feature>
<protein>
    <recommendedName>
        <fullName evidence="4">PASTA domain-containing protein</fullName>
    </recommendedName>
</protein>
<sequence>MEGILMRKQLKIALAAVMAAGGMLTVAAPAAAAQEGNPGPWEMPDVRGEILQRAINSVLSVTGDVDLDLELRNRKDAREVINYTNWEVCAQAPRGGQNISQKAKRVILVVRRPNTSGC</sequence>
<dbReference type="EMBL" id="AP022570">
    <property type="protein sequence ID" value="BBX50919.1"/>
    <property type="molecule type" value="Genomic_DNA"/>
</dbReference>
<name>A0A6N4V939_9MYCO</name>
<organism evidence="2 3">
    <name type="scientific">Mycolicibacterium poriferae</name>
    <dbReference type="NCBI Taxonomy" id="39694"/>
    <lineage>
        <taxon>Bacteria</taxon>
        <taxon>Bacillati</taxon>
        <taxon>Actinomycetota</taxon>
        <taxon>Actinomycetes</taxon>
        <taxon>Mycobacteriales</taxon>
        <taxon>Mycobacteriaceae</taxon>
        <taxon>Mycolicibacterium</taxon>
    </lineage>
</organism>
<accession>A0A6N4V939</accession>
<evidence type="ECO:0008006" key="4">
    <source>
        <dbReference type="Google" id="ProtNLM"/>
    </source>
</evidence>